<keyword evidence="3 4" id="KW-0436">Ligase</keyword>
<dbReference type="UniPathway" id="UPA00241">
    <property type="reaction ID" value="UER00353"/>
</dbReference>
<dbReference type="GO" id="GO:0004633">
    <property type="term" value="F:phosphopantothenoylcysteine decarboxylase activity"/>
    <property type="evidence" value="ECO:0007669"/>
    <property type="project" value="UniProtKB-UniRule"/>
</dbReference>
<feature type="region of interest" description="Phosphopantothenoylcysteine decarboxylase" evidence="3">
    <location>
        <begin position="1"/>
        <end position="190"/>
    </location>
</feature>
<dbReference type="GO" id="GO:0004632">
    <property type="term" value="F:phosphopantothenate--cysteine ligase activity"/>
    <property type="evidence" value="ECO:0007669"/>
    <property type="project" value="UniProtKB-UniRule"/>
</dbReference>
<dbReference type="NCBIfam" id="TIGR00521">
    <property type="entry name" value="coaBC_dfp"/>
    <property type="match status" value="1"/>
</dbReference>
<comment type="catalytic activity">
    <reaction evidence="3 4">
        <text>N-[(R)-4-phosphopantothenoyl]-L-cysteine + H(+) = (R)-4'-phosphopantetheine + CO2</text>
        <dbReference type="Rhea" id="RHEA:16793"/>
        <dbReference type="ChEBI" id="CHEBI:15378"/>
        <dbReference type="ChEBI" id="CHEBI:16526"/>
        <dbReference type="ChEBI" id="CHEBI:59458"/>
        <dbReference type="ChEBI" id="CHEBI:61723"/>
        <dbReference type="EC" id="4.1.1.36"/>
    </reaction>
</comment>
<keyword evidence="1 3" id="KW-0210">Decarboxylase</keyword>
<dbReference type="InterPro" id="IPR036551">
    <property type="entry name" value="Flavin_trans-like"/>
</dbReference>
<evidence type="ECO:0000259" key="5">
    <source>
        <dbReference type="Pfam" id="PF02441"/>
    </source>
</evidence>
<dbReference type="PANTHER" id="PTHR14359:SF6">
    <property type="entry name" value="PHOSPHOPANTOTHENOYLCYSTEINE DECARBOXYLASE"/>
    <property type="match status" value="1"/>
</dbReference>
<feature type="binding site" evidence="3">
    <location>
        <position position="289"/>
    </location>
    <ligand>
        <name>CTP</name>
        <dbReference type="ChEBI" id="CHEBI:37563"/>
    </ligand>
</feature>
<dbReference type="SUPFAM" id="SSF52507">
    <property type="entry name" value="Homo-oligomeric flavin-containing Cys decarboxylases, HFCD"/>
    <property type="match status" value="1"/>
</dbReference>
<keyword evidence="2 3" id="KW-0456">Lyase</keyword>
<keyword evidence="8" id="KW-1185">Reference proteome</keyword>
<comment type="cofactor">
    <cofactor evidence="3">
        <name>FMN</name>
        <dbReference type="ChEBI" id="CHEBI:58210"/>
    </cofactor>
    <text evidence="3">Binds 1 FMN per subunit.</text>
</comment>
<protein>
    <recommendedName>
        <fullName evidence="3">Coenzyme A biosynthesis bifunctional protein CoaBC</fullName>
    </recommendedName>
    <alternativeName>
        <fullName evidence="3">DNA/pantothenate metabolism flavoprotein</fullName>
    </alternativeName>
    <alternativeName>
        <fullName evidence="3">Phosphopantothenoylcysteine synthetase/decarboxylase</fullName>
        <shortName evidence="3">PPCS-PPCDC</shortName>
    </alternativeName>
    <domain>
        <recommendedName>
            <fullName evidence="3">Phosphopantothenoylcysteine decarboxylase</fullName>
            <shortName evidence="3">PPC decarboxylase</shortName>
            <shortName evidence="3">PPC-DC</shortName>
            <ecNumber evidence="3">4.1.1.36</ecNumber>
        </recommendedName>
        <alternativeName>
            <fullName evidence="3">CoaC</fullName>
        </alternativeName>
    </domain>
    <domain>
        <recommendedName>
            <fullName evidence="3">Phosphopantothenate--cysteine ligase</fullName>
            <ecNumber evidence="3">6.3.2.5</ecNumber>
        </recommendedName>
        <alternativeName>
            <fullName evidence="3">CoaB</fullName>
        </alternativeName>
        <alternativeName>
            <fullName evidence="3">Phosphopantothenoylcysteine synthetase</fullName>
            <shortName evidence="3">PPC synthetase</shortName>
            <shortName evidence="3">PPC-S</shortName>
        </alternativeName>
    </domain>
</protein>
<reference evidence="7 8" key="1">
    <citation type="submission" date="2019-05" db="EMBL/GenBank/DDBJ databases">
        <title>Psychrobacillus vulpis sp. nov., a new species isolated from feces of a red fox that inhabits in The Tablas de Daimiel Natural Park, Albacete, Spain.</title>
        <authorList>
            <person name="Rodriguez M."/>
            <person name="Reina J.C."/>
            <person name="Bejar V."/>
            <person name="Llamas I."/>
        </authorList>
    </citation>
    <scope>NUCLEOTIDE SEQUENCE [LARGE SCALE GENOMIC DNA]</scope>
    <source>
        <strain evidence="7 8">NHI-2</strain>
    </source>
</reference>
<evidence type="ECO:0000313" key="7">
    <source>
        <dbReference type="EMBL" id="TQR17446.1"/>
    </source>
</evidence>
<dbReference type="InterPro" id="IPR003382">
    <property type="entry name" value="Flavoprotein"/>
</dbReference>
<feature type="binding site" evidence="3">
    <location>
        <position position="337"/>
    </location>
    <ligand>
        <name>CTP</name>
        <dbReference type="ChEBI" id="CHEBI:37563"/>
    </ligand>
</feature>
<evidence type="ECO:0000259" key="6">
    <source>
        <dbReference type="Pfam" id="PF04127"/>
    </source>
</evidence>
<comment type="caution">
    <text evidence="7">The sequence shown here is derived from an EMBL/GenBank/DDBJ whole genome shotgun (WGS) entry which is preliminary data.</text>
</comment>
<comment type="similarity">
    <text evidence="3 4">In the N-terminal section; belongs to the HFCD (homo-oligomeric flavin containing Cys decarboxylase) superfamily.</text>
</comment>
<dbReference type="SUPFAM" id="SSF102645">
    <property type="entry name" value="CoaB-like"/>
    <property type="match status" value="1"/>
</dbReference>
<dbReference type="Pfam" id="PF02441">
    <property type="entry name" value="Flavoprotein"/>
    <property type="match status" value="1"/>
</dbReference>
<feature type="domain" description="DNA/pantothenate metabolism flavoprotein C-terminal" evidence="6">
    <location>
        <begin position="186"/>
        <end position="395"/>
    </location>
</feature>
<keyword evidence="3" id="KW-0511">Multifunctional enzyme</keyword>
<dbReference type="RefSeq" id="WP_142605789.1">
    <property type="nucleotide sequence ID" value="NZ_VDGG01000008.1"/>
</dbReference>
<comment type="pathway">
    <text evidence="3 4">Cofactor biosynthesis; coenzyme A biosynthesis; CoA from (R)-pantothenate: step 3/5.</text>
</comment>
<dbReference type="Gene3D" id="3.40.50.10300">
    <property type="entry name" value="CoaB-like"/>
    <property type="match status" value="1"/>
</dbReference>
<feature type="binding site" evidence="3">
    <location>
        <position position="341"/>
    </location>
    <ligand>
        <name>CTP</name>
        <dbReference type="ChEBI" id="CHEBI:37563"/>
    </ligand>
</feature>
<comment type="similarity">
    <text evidence="3 4">In the C-terminal section; belongs to the PPC synthetase family.</text>
</comment>
<feature type="region of interest" description="Phosphopantothenate--cysteine ligase" evidence="3">
    <location>
        <begin position="191"/>
        <end position="402"/>
    </location>
</feature>
<comment type="function">
    <text evidence="4">Catalyzes two steps in the biosynthesis of coenzyme A. In the first step cysteine is conjugated to 4'-phosphopantothenate to form 4-phosphopantothenoylcysteine, in the latter compound is decarboxylated to form 4'-phosphopantotheine.</text>
</comment>
<name>A0A544TJ22_9BACI</name>
<dbReference type="Proteomes" id="UP000318937">
    <property type="component" value="Unassembled WGS sequence"/>
</dbReference>
<proteinExistence type="inferred from homology"/>
<dbReference type="GO" id="GO:0010181">
    <property type="term" value="F:FMN binding"/>
    <property type="evidence" value="ECO:0007669"/>
    <property type="project" value="UniProtKB-UniRule"/>
</dbReference>
<evidence type="ECO:0000256" key="3">
    <source>
        <dbReference type="HAMAP-Rule" id="MF_02225"/>
    </source>
</evidence>
<organism evidence="7 8">
    <name type="scientific">Psychrobacillus soli</name>
    <dbReference type="NCBI Taxonomy" id="1543965"/>
    <lineage>
        <taxon>Bacteria</taxon>
        <taxon>Bacillati</taxon>
        <taxon>Bacillota</taxon>
        <taxon>Bacilli</taxon>
        <taxon>Bacillales</taxon>
        <taxon>Bacillaceae</taxon>
        <taxon>Psychrobacillus</taxon>
    </lineage>
</organism>
<sequence>MLTSKKIIVCVTGGIAVYKAVALVSKLTQAGANVKVIMTKSAMEFVQPLTFQAMSRNDVYFDTFDEKDSSVIAHINLADWADLVIVAPATANVIGKLANGIADDMVTTTLLATTAKVWIAPAMNVHMYENAAVIRNIDQLSKDGYSFVEPSEGFLACGYVGKGRLEEPEKIVQLVEDYFSPKDLLLKGKKVVVTAGPTRERIDPVRFLTNFSSGKMGYAMAEAAASLGAETILISGPVCINPPSNVTLISVESAKEMYEAVIEQFETASIVIKTAAVADYKPKEIHDQKMKKQPGEATIVLERTTDILAAIGQRKTTQLLIGFAAETNDVTHYAKGKLAKKNADYIIANDVTEEGSGFGTDTNSVTLVGKNDVEIHFDHLPKKELALQLLQTIMKLETAESK</sequence>
<comment type="pathway">
    <text evidence="3 4">Cofactor biosynthesis; coenzyme A biosynthesis; CoA from (R)-pantothenate: step 2/5.</text>
</comment>
<feature type="domain" description="Flavoprotein" evidence="5">
    <location>
        <begin position="5"/>
        <end position="177"/>
    </location>
</feature>
<keyword evidence="3 4" id="KW-0285">Flavoprotein</keyword>
<dbReference type="EC" id="6.3.2.5" evidence="3"/>
<feature type="binding site" evidence="3">
    <location>
        <position position="323"/>
    </location>
    <ligand>
        <name>CTP</name>
        <dbReference type="ChEBI" id="CHEBI:37563"/>
    </ligand>
</feature>
<dbReference type="InterPro" id="IPR035929">
    <property type="entry name" value="CoaB-like_sf"/>
</dbReference>
<comment type="function">
    <text evidence="3">Catalyzes two sequential steps in the biosynthesis of coenzyme A. In the first step cysteine is conjugated to 4'-phosphopantothenate to form 4-phosphopantothenoylcysteine. In the second step the latter compound is decarboxylated to form 4'-phosphopantotheine.</text>
</comment>
<feature type="binding site" evidence="3">
    <location>
        <position position="279"/>
    </location>
    <ligand>
        <name>CTP</name>
        <dbReference type="ChEBI" id="CHEBI:37563"/>
    </ligand>
</feature>
<dbReference type="GO" id="GO:0015937">
    <property type="term" value="P:coenzyme A biosynthetic process"/>
    <property type="evidence" value="ECO:0007669"/>
    <property type="project" value="UniProtKB-UniRule"/>
</dbReference>
<evidence type="ECO:0000256" key="4">
    <source>
        <dbReference type="RuleBase" id="RU364078"/>
    </source>
</evidence>
<keyword evidence="3" id="KW-0460">Magnesium</keyword>
<gene>
    <name evidence="3 7" type="primary">coaBC</name>
    <name evidence="7" type="ORF">FG383_05160</name>
</gene>
<comment type="caution">
    <text evidence="3">Lacks conserved residue(s) required for the propagation of feature annotation.</text>
</comment>
<evidence type="ECO:0000313" key="8">
    <source>
        <dbReference type="Proteomes" id="UP000318937"/>
    </source>
</evidence>
<dbReference type="InterPro" id="IPR005252">
    <property type="entry name" value="CoaBC"/>
</dbReference>
<evidence type="ECO:0000256" key="2">
    <source>
        <dbReference type="ARBA" id="ARBA00023239"/>
    </source>
</evidence>
<keyword evidence="3" id="KW-0479">Metal-binding</keyword>
<dbReference type="PANTHER" id="PTHR14359">
    <property type="entry name" value="HOMO-OLIGOMERIC FLAVIN CONTAINING CYS DECARBOXYLASE FAMILY"/>
    <property type="match status" value="1"/>
</dbReference>
<dbReference type="GO" id="GO:0046872">
    <property type="term" value="F:metal ion binding"/>
    <property type="evidence" value="ECO:0007669"/>
    <property type="project" value="UniProtKB-KW"/>
</dbReference>
<dbReference type="Gene3D" id="3.40.50.1950">
    <property type="entry name" value="Flavin prenyltransferase-like"/>
    <property type="match status" value="1"/>
</dbReference>
<dbReference type="Pfam" id="PF04127">
    <property type="entry name" value="DFP"/>
    <property type="match status" value="1"/>
</dbReference>
<dbReference type="GO" id="GO:0071513">
    <property type="term" value="C:phosphopantothenoylcysteine decarboxylase complex"/>
    <property type="evidence" value="ECO:0007669"/>
    <property type="project" value="TreeGrafter"/>
</dbReference>
<dbReference type="AlphaFoldDB" id="A0A544TJ22"/>
<comment type="catalytic activity">
    <reaction evidence="3 4">
        <text>(R)-4'-phosphopantothenate + L-cysteine + CTP = N-[(R)-4-phosphopantothenoyl]-L-cysteine + CMP + diphosphate + H(+)</text>
        <dbReference type="Rhea" id="RHEA:19397"/>
        <dbReference type="ChEBI" id="CHEBI:10986"/>
        <dbReference type="ChEBI" id="CHEBI:15378"/>
        <dbReference type="ChEBI" id="CHEBI:33019"/>
        <dbReference type="ChEBI" id="CHEBI:35235"/>
        <dbReference type="ChEBI" id="CHEBI:37563"/>
        <dbReference type="ChEBI" id="CHEBI:59458"/>
        <dbReference type="ChEBI" id="CHEBI:60377"/>
        <dbReference type="EC" id="6.3.2.5"/>
    </reaction>
</comment>
<dbReference type="HAMAP" id="MF_02225">
    <property type="entry name" value="CoaBC"/>
    <property type="match status" value="1"/>
</dbReference>
<feature type="active site" description="Proton donor" evidence="3">
    <location>
        <position position="157"/>
    </location>
</feature>
<dbReference type="OrthoDB" id="9802554at2"/>
<dbReference type="EMBL" id="VDGG01000008">
    <property type="protein sequence ID" value="TQR17446.1"/>
    <property type="molecule type" value="Genomic_DNA"/>
</dbReference>
<dbReference type="EC" id="4.1.1.36" evidence="3"/>
<dbReference type="InterPro" id="IPR007085">
    <property type="entry name" value="DNA/pantothenate-metab_flavo_C"/>
</dbReference>
<dbReference type="GO" id="GO:0015941">
    <property type="term" value="P:pantothenate catabolic process"/>
    <property type="evidence" value="ECO:0007669"/>
    <property type="project" value="InterPro"/>
</dbReference>
<keyword evidence="3 4" id="KW-0288">FMN</keyword>
<comment type="cofactor">
    <cofactor evidence="3">
        <name>Mg(2+)</name>
        <dbReference type="ChEBI" id="CHEBI:18420"/>
    </cofactor>
</comment>
<accession>A0A544TJ22</accession>
<evidence type="ECO:0000256" key="1">
    <source>
        <dbReference type="ARBA" id="ARBA00022793"/>
    </source>
</evidence>